<feature type="non-terminal residue" evidence="3">
    <location>
        <position position="1"/>
    </location>
</feature>
<organism evidence="3 4">
    <name type="scientific">Allonocardiopsis opalescens</name>
    <dbReference type="NCBI Taxonomy" id="1144618"/>
    <lineage>
        <taxon>Bacteria</taxon>
        <taxon>Bacillati</taxon>
        <taxon>Actinomycetota</taxon>
        <taxon>Actinomycetes</taxon>
        <taxon>Streptosporangiales</taxon>
        <taxon>Allonocardiopsis</taxon>
    </lineage>
</organism>
<evidence type="ECO:0000256" key="1">
    <source>
        <dbReference type="ARBA" id="ARBA00023267"/>
    </source>
</evidence>
<keyword evidence="4" id="KW-1185">Reference proteome</keyword>
<keyword evidence="1" id="KW-0092">Biotin</keyword>
<dbReference type="PANTHER" id="PTHR45266:SF3">
    <property type="entry name" value="OXALOACETATE DECARBOXYLASE ALPHA CHAIN"/>
    <property type="match status" value="1"/>
</dbReference>
<evidence type="ECO:0000313" key="4">
    <source>
        <dbReference type="Proteomes" id="UP000237846"/>
    </source>
</evidence>
<dbReference type="EMBL" id="PVZC01000015">
    <property type="protein sequence ID" value="PRX90905.1"/>
    <property type="molecule type" value="Genomic_DNA"/>
</dbReference>
<comment type="caution">
    <text evidence="3">The sequence shown here is derived from an EMBL/GenBank/DDBJ whole genome shotgun (WGS) entry which is preliminary data.</text>
</comment>
<dbReference type="RefSeq" id="WP_146159646.1">
    <property type="nucleotide sequence ID" value="NZ_PVZC01000015.1"/>
</dbReference>
<dbReference type="CDD" id="cd06850">
    <property type="entry name" value="biotinyl_domain"/>
    <property type="match status" value="1"/>
</dbReference>
<dbReference type="Pfam" id="PF00364">
    <property type="entry name" value="Biotin_lipoyl"/>
    <property type="match status" value="1"/>
</dbReference>
<name>A0A2T0PPS5_9ACTN</name>
<dbReference type="InterPro" id="IPR011053">
    <property type="entry name" value="Single_hybrid_motif"/>
</dbReference>
<dbReference type="PROSITE" id="PS00188">
    <property type="entry name" value="BIOTIN"/>
    <property type="match status" value="1"/>
</dbReference>
<proteinExistence type="predicted"/>
<dbReference type="InterPro" id="IPR001882">
    <property type="entry name" value="Biotin_BS"/>
</dbReference>
<dbReference type="FunFam" id="2.40.50.100:FF:000003">
    <property type="entry name" value="Acetyl-CoA carboxylase biotin carboxyl carrier protein"/>
    <property type="match status" value="1"/>
</dbReference>
<evidence type="ECO:0000259" key="2">
    <source>
        <dbReference type="PROSITE" id="PS50968"/>
    </source>
</evidence>
<dbReference type="Gene3D" id="2.40.50.100">
    <property type="match status" value="1"/>
</dbReference>
<dbReference type="InterPro" id="IPR000089">
    <property type="entry name" value="Biotin_lipoyl"/>
</dbReference>
<dbReference type="PROSITE" id="PS50968">
    <property type="entry name" value="BIOTINYL_LIPOYL"/>
    <property type="match status" value="1"/>
</dbReference>
<sequence length="159" mass="16067">IVNHPAFAPTDHTPFTIHTRWIETEFHNTITPQAAPDAAPAAGAPTRRAVTVEVDGRRVEVVLPEGFAADPAAPRRPARRAAAAAAADGDALVSPMQGTVVKVVAADGGRVAAGDTVVVIEAMKMEQPLTAHKAGTVTGLSLNPGDAVGGGAVVCTIAG</sequence>
<accession>A0A2T0PPS5</accession>
<evidence type="ECO:0000313" key="3">
    <source>
        <dbReference type="EMBL" id="PRX90905.1"/>
    </source>
</evidence>
<feature type="domain" description="Lipoyl-binding" evidence="2">
    <location>
        <begin position="81"/>
        <end position="158"/>
    </location>
</feature>
<reference evidence="3 4" key="1">
    <citation type="submission" date="2018-03" db="EMBL/GenBank/DDBJ databases">
        <title>Genomic Encyclopedia of Archaeal and Bacterial Type Strains, Phase II (KMG-II): from individual species to whole genera.</title>
        <authorList>
            <person name="Goeker M."/>
        </authorList>
    </citation>
    <scope>NUCLEOTIDE SEQUENCE [LARGE SCALE GENOMIC DNA]</scope>
    <source>
        <strain evidence="3 4">DSM 45601</strain>
    </source>
</reference>
<dbReference type="InterPro" id="IPR050709">
    <property type="entry name" value="Biotin_Carboxyl_Carrier/Decarb"/>
</dbReference>
<protein>
    <submittedName>
        <fullName evidence="3">Biotin-dependent enzyme</fullName>
    </submittedName>
</protein>
<dbReference type="Proteomes" id="UP000237846">
    <property type="component" value="Unassembled WGS sequence"/>
</dbReference>
<dbReference type="SUPFAM" id="SSF51230">
    <property type="entry name" value="Single hybrid motif"/>
    <property type="match status" value="1"/>
</dbReference>
<dbReference type="PANTHER" id="PTHR45266">
    <property type="entry name" value="OXALOACETATE DECARBOXYLASE ALPHA CHAIN"/>
    <property type="match status" value="1"/>
</dbReference>
<dbReference type="OrthoDB" id="163546at2"/>
<dbReference type="AlphaFoldDB" id="A0A2T0PPS5"/>
<gene>
    <name evidence="3" type="ORF">CLV72_1151</name>
</gene>